<feature type="region of interest" description="Disordered" evidence="1">
    <location>
        <begin position="1"/>
        <end position="85"/>
    </location>
</feature>
<gene>
    <name evidence="2" type="ORF">AVDCRST_MAG08-1595</name>
</gene>
<feature type="compositionally biased region" description="Basic residues" evidence="1">
    <location>
        <begin position="100"/>
        <end position="109"/>
    </location>
</feature>
<feature type="compositionally biased region" description="Basic residues" evidence="1">
    <location>
        <begin position="149"/>
        <end position="158"/>
    </location>
</feature>
<reference evidence="2" key="1">
    <citation type="submission" date="2020-02" db="EMBL/GenBank/DDBJ databases">
        <authorList>
            <person name="Meier V. D."/>
        </authorList>
    </citation>
    <scope>NUCLEOTIDE SEQUENCE</scope>
    <source>
        <strain evidence="2">AVDCRST_MAG08</strain>
    </source>
</reference>
<dbReference type="AlphaFoldDB" id="A0A6J4I2W6"/>
<feature type="compositionally biased region" description="Low complexity" evidence="1">
    <location>
        <begin position="36"/>
        <end position="47"/>
    </location>
</feature>
<evidence type="ECO:0000256" key="1">
    <source>
        <dbReference type="SAM" id="MobiDB-lite"/>
    </source>
</evidence>
<evidence type="ECO:0000313" key="2">
    <source>
        <dbReference type="EMBL" id="CAA9240421.1"/>
    </source>
</evidence>
<proteinExistence type="predicted"/>
<feature type="region of interest" description="Disordered" evidence="1">
    <location>
        <begin position="100"/>
        <end position="158"/>
    </location>
</feature>
<organism evidence="2">
    <name type="scientific">uncultured Acetobacteraceae bacterium</name>
    <dbReference type="NCBI Taxonomy" id="169975"/>
    <lineage>
        <taxon>Bacteria</taxon>
        <taxon>Pseudomonadati</taxon>
        <taxon>Pseudomonadota</taxon>
        <taxon>Alphaproteobacteria</taxon>
        <taxon>Acetobacterales</taxon>
        <taxon>Acetobacteraceae</taxon>
        <taxon>environmental samples</taxon>
    </lineage>
</organism>
<dbReference type="EMBL" id="CADCTG010000138">
    <property type="protein sequence ID" value="CAA9240421.1"/>
    <property type="molecule type" value="Genomic_DNA"/>
</dbReference>
<name>A0A6J4I2W6_9PROT</name>
<feature type="non-terminal residue" evidence="2">
    <location>
        <position position="236"/>
    </location>
</feature>
<feature type="non-terminal residue" evidence="2">
    <location>
        <position position="1"/>
    </location>
</feature>
<feature type="compositionally biased region" description="Basic residues" evidence="1">
    <location>
        <begin position="184"/>
        <end position="200"/>
    </location>
</feature>
<feature type="region of interest" description="Disordered" evidence="1">
    <location>
        <begin position="171"/>
        <end position="236"/>
    </location>
</feature>
<accession>A0A6J4I2W6</accession>
<feature type="compositionally biased region" description="Low complexity" evidence="1">
    <location>
        <begin position="171"/>
        <end position="183"/>
    </location>
</feature>
<sequence>DRHGQHVGQRRCQPVPPAHRRGAGAARGDGARRAGPRAVAGAAGEGARPARRHALRLRRDRGWRGSDLPLGEPHPLPRAGRGTVRADHARHPLRRIRRAGRHGRGHRAVLPRDPRCAGGRGGRHRARSGGEGPAPRVPRDGLPCAALRRPPRPGRAGRLRRPLCQAAGARAGLAGGQRLAVPLPRHRGPGHGRGAVHRGTRSAEHDAPDVWPAARQPQRRHQQPQLRAGARGLGLG</sequence>
<protein>
    <submittedName>
        <fullName evidence="2">Uncharacterized protein</fullName>
    </submittedName>
</protein>
<feature type="compositionally biased region" description="Basic residues" evidence="1">
    <location>
        <begin position="49"/>
        <end position="61"/>
    </location>
</feature>